<accession>A0ABV3TIJ9</accession>
<organism evidence="1 2">
    <name type="scientific">Thioclava arctica</name>
    <dbReference type="NCBI Taxonomy" id="3238301"/>
    <lineage>
        <taxon>Bacteria</taxon>
        <taxon>Pseudomonadati</taxon>
        <taxon>Pseudomonadota</taxon>
        <taxon>Alphaproteobacteria</taxon>
        <taxon>Rhodobacterales</taxon>
        <taxon>Paracoccaceae</taxon>
        <taxon>Thioclava</taxon>
    </lineage>
</organism>
<dbReference type="EMBL" id="JBFRYC010000002">
    <property type="protein sequence ID" value="MEX1660935.1"/>
    <property type="molecule type" value="Genomic_DNA"/>
</dbReference>
<gene>
    <name evidence="1" type="ORF">AB4874_04625</name>
</gene>
<evidence type="ECO:0000313" key="1">
    <source>
        <dbReference type="EMBL" id="MEX1660935.1"/>
    </source>
</evidence>
<protein>
    <recommendedName>
        <fullName evidence="3">Porin domain-containing protein</fullName>
    </recommendedName>
</protein>
<proteinExistence type="predicted"/>
<evidence type="ECO:0008006" key="3">
    <source>
        <dbReference type="Google" id="ProtNLM"/>
    </source>
</evidence>
<keyword evidence="2" id="KW-1185">Reference proteome</keyword>
<name>A0ABV3TIJ9_9RHOB</name>
<evidence type="ECO:0000313" key="2">
    <source>
        <dbReference type="Proteomes" id="UP001557465"/>
    </source>
</evidence>
<reference evidence="1 2" key="1">
    <citation type="journal article" date="2011" name="Int. J. Syst. Evol. Microbiol.">
        <title>Zhongshania antarctica gen. nov., sp. nov. and Zhongshania guokunii sp. nov., gammaproteobacteria respectively isolated from coastal attached (fast) ice and surface seawater of the Antarctic.</title>
        <authorList>
            <person name="Li H.J."/>
            <person name="Zhang X.Y."/>
            <person name="Chen C.X."/>
            <person name="Zhang Y.J."/>
            <person name="Gao Z.M."/>
            <person name="Yu Y."/>
            <person name="Chen X.L."/>
            <person name="Chen B."/>
            <person name="Zhang Y.Z."/>
        </authorList>
    </citation>
    <scope>NUCLEOTIDE SEQUENCE [LARGE SCALE GENOMIC DNA]</scope>
    <source>
        <strain evidence="1 2">15-R06ZXC-3</strain>
    </source>
</reference>
<sequence>MRTRLSGGGSHIDLDMIGVAGAYQFNDQWAGFGGVPRTKISTLNAKATTFGLGVSDEIASLIKFNSIASLEYARTKADLGGGSASLNTVRLGVPLPFGQATGKVPLNSVADSILNPTHSALPSTVLSAF</sequence>
<comment type="caution">
    <text evidence="1">The sequence shown here is derived from an EMBL/GenBank/DDBJ whole genome shotgun (WGS) entry which is preliminary data.</text>
</comment>
<dbReference type="Proteomes" id="UP001557465">
    <property type="component" value="Unassembled WGS sequence"/>
</dbReference>
<dbReference type="RefSeq" id="WP_368391118.1">
    <property type="nucleotide sequence ID" value="NZ_JBFRYC010000002.1"/>
</dbReference>